<dbReference type="InterPro" id="IPR018961">
    <property type="entry name" value="DnaJ_homolog_subfam-C_membr-28"/>
</dbReference>
<reference evidence="2 3" key="1">
    <citation type="submission" date="2018-07" db="EMBL/GenBank/DDBJ databases">
        <title>Lottiidibacillus patelloidae gen. nov., sp. nov., isolated from the intestinal tract of a marine limpet and the reclassification of B. taeanensis BH030017T, B. algicola KMM 3737T and B. hwajinpoensis SW-72T as genus Lottiidibacillus.</title>
        <authorList>
            <person name="Liu R."/>
            <person name="Huang Z."/>
        </authorList>
    </citation>
    <scope>NUCLEOTIDE SEQUENCE [LARGE SCALE GENOMIC DNA]</scope>
    <source>
        <strain evidence="2 3">BH030017</strain>
    </source>
</reference>
<dbReference type="Proteomes" id="UP000253314">
    <property type="component" value="Unassembled WGS sequence"/>
</dbReference>
<evidence type="ECO:0000313" key="3">
    <source>
        <dbReference type="Proteomes" id="UP000253314"/>
    </source>
</evidence>
<dbReference type="AlphaFoldDB" id="A0A366XYT3"/>
<dbReference type="PANTHER" id="PTHR39158">
    <property type="entry name" value="OS08G0560600 PROTEIN"/>
    <property type="match status" value="1"/>
</dbReference>
<dbReference type="RefSeq" id="WP_113804760.1">
    <property type="nucleotide sequence ID" value="NZ_QOCW01000003.1"/>
</dbReference>
<name>A0A366XYT3_9BACI</name>
<accession>A0A366XYT3</accession>
<keyword evidence="3" id="KW-1185">Reference proteome</keyword>
<evidence type="ECO:0000259" key="1">
    <source>
        <dbReference type="Pfam" id="PF09350"/>
    </source>
</evidence>
<proteinExistence type="predicted"/>
<organism evidence="2 3">
    <name type="scientific">Bacillus taeanensis</name>
    <dbReference type="NCBI Taxonomy" id="273032"/>
    <lineage>
        <taxon>Bacteria</taxon>
        <taxon>Bacillati</taxon>
        <taxon>Bacillota</taxon>
        <taxon>Bacilli</taxon>
        <taxon>Bacillales</taxon>
        <taxon>Bacillaceae</taxon>
        <taxon>Bacillus</taxon>
    </lineage>
</organism>
<evidence type="ECO:0000313" key="2">
    <source>
        <dbReference type="EMBL" id="RBW70766.1"/>
    </source>
</evidence>
<dbReference type="PANTHER" id="PTHR39158:SF1">
    <property type="entry name" value="DNAJ HOMOLOG SUBFAMILY C MEMBER 28"/>
    <property type="match status" value="1"/>
</dbReference>
<feature type="domain" description="DnaJ homologue subfamily C member 28 conserved" evidence="1">
    <location>
        <begin position="7"/>
        <end position="73"/>
    </location>
</feature>
<sequence>MDLFTMLAEEKIRQAVRDGDLNNLPGQGKPLKLDELSDVSEELRTGYKILKNAGFVPEEVQLNKEMLSLKDLISCCYDEEERKKLKKQLNEKTIRFNMLMEKRKTKSSSSFGAYREKIMSRFF</sequence>
<dbReference type="OrthoDB" id="9798476at2"/>
<dbReference type="InterPro" id="IPR052573">
    <property type="entry name" value="DnaJ_C_subfamily_28"/>
</dbReference>
<dbReference type="Pfam" id="PF09350">
    <property type="entry name" value="DJC28_CD"/>
    <property type="match status" value="1"/>
</dbReference>
<gene>
    <name evidence="2" type="ORF">DS031_04600</name>
</gene>
<protein>
    <submittedName>
        <fullName evidence="2">DUF1992 domain-containing protein</fullName>
    </submittedName>
</protein>
<dbReference type="EMBL" id="QOCW01000003">
    <property type="protein sequence ID" value="RBW70766.1"/>
    <property type="molecule type" value="Genomic_DNA"/>
</dbReference>
<comment type="caution">
    <text evidence="2">The sequence shown here is derived from an EMBL/GenBank/DDBJ whole genome shotgun (WGS) entry which is preliminary data.</text>
</comment>